<protein>
    <recommendedName>
        <fullName evidence="11">Zinc metalloprotease</fullName>
        <ecNumber evidence="11">3.4.24.-</ecNumber>
    </recommendedName>
</protein>
<dbReference type="NCBIfam" id="TIGR00054">
    <property type="entry name" value="RIP metalloprotease RseP"/>
    <property type="match status" value="1"/>
</dbReference>
<evidence type="ECO:0000256" key="8">
    <source>
        <dbReference type="ARBA" id="ARBA00022989"/>
    </source>
</evidence>
<feature type="transmembrane region" description="Helical" evidence="11">
    <location>
        <begin position="421"/>
        <end position="439"/>
    </location>
</feature>
<evidence type="ECO:0000256" key="3">
    <source>
        <dbReference type="ARBA" id="ARBA00007931"/>
    </source>
</evidence>
<keyword evidence="10 11" id="KW-0472">Membrane</keyword>
<feature type="domain" description="PDZ" evidence="12">
    <location>
        <begin position="206"/>
        <end position="274"/>
    </location>
</feature>
<keyword evidence="14" id="KW-1185">Reference proteome</keyword>
<keyword evidence="4 13" id="KW-0645">Protease</keyword>
<evidence type="ECO:0000256" key="7">
    <source>
        <dbReference type="ARBA" id="ARBA00022833"/>
    </source>
</evidence>
<comment type="caution">
    <text evidence="13">The sequence shown here is derived from an EMBL/GenBank/DDBJ whole genome shotgun (WGS) entry which is preliminary data.</text>
</comment>
<reference evidence="13 14" key="1">
    <citation type="submission" date="2019-12" db="EMBL/GenBank/DDBJ databases">
        <authorList>
            <person name="Lee S.D."/>
        </authorList>
    </citation>
    <scope>NUCLEOTIDE SEQUENCE [LARGE SCALE GENOMIC DNA]</scope>
    <source>
        <strain evidence="13 14">GH1-50</strain>
    </source>
</reference>
<comment type="similarity">
    <text evidence="3 11">Belongs to the peptidase M50B family.</text>
</comment>
<dbReference type="EMBL" id="WUPT01000001">
    <property type="protein sequence ID" value="MXQ07213.1"/>
    <property type="molecule type" value="Genomic_DNA"/>
</dbReference>
<feature type="transmembrane region" description="Helical" evidence="11">
    <location>
        <begin position="113"/>
        <end position="141"/>
    </location>
</feature>
<keyword evidence="5 11" id="KW-0812">Transmembrane</keyword>
<evidence type="ECO:0000256" key="10">
    <source>
        <dbReference type="ARBA" id="ARBA00023136"/>
    </source>
</evidence>
<evidence type="ECO:0000256" key="11">
    <source>
        <dbReference type="RuleBase" id="RU362031"/>
    </source>
</evidence>
<dbReference type="PANTHER" id="PTHR42837">
    <property type="entry name" value="REGULATOR OF SIGMA-E PROTEASE RSEP"/>
    <property type="match status" value="1"/>
</dbReference>
<sequence length="445" mass="46629">MELAGLIPTFGNVAFTLIAFVVALSIIVAVHEYGHYIVGRWSGIKADVFSIGFGPVLASKVDKHGTRWQIAALPFGGYVKFRGDADAASGKDVDAMAALAPQDRRETMHGAPLWARTATVAAGPVFNFILSLIVFAALMMVRGVATDPLTVADIRDVPGGPGGLTSGDVILAIDGEALPSTSEFASFAGALEPSPRLVYTVRRDGGVTDVEGPWLNPPIATGIVPGSAAEEAGLLKGDVITAVEGEEIFDFTQLQGAIRGSDGAEVRLDVWRDGEALVKTMTPRRQDMPLPDGGFETHYMIGMNGGMVIEPATETPGLGQAITGAANQIVFIIRSSISGLYHMIAGQISTCNLSGPVGIAETSGQAASQGWISFIWFIAVLSTAVGLLNLFPIPVLDGGHLVFYAWEAVTGRPPSDAALRYLMAGGLTLMLALMAFAVANDLFCP</sequence>
<dbReference type="GO" id="GO:0016020">
    <property type="term" value="C:membrane"/>
    <property type="evidence" value="ECO:0007669"/>
    <property type="project" value="UniProtKB-SubCell"/>
</dbReference>
<dbReference type="SUPFAM" id="SSF50156">
    <property type="entry name" value="PDZ domain-like"/>
    <property type="match status" value="2"/>
</dbReference>
<evidence type="ECO:0000256" key="6">
    <source>
        <dbReference type="ARBA" id="ARBA00022801"/>
    </source>
</evidence>
<dbReference type="InterPro" id="IPR036034">
    <property type="entry name" value="PDZ_sf"/>
</dbReference>
<comment type="cofactor">
    <cofactor evidence="1 11">
        <name>Zn(2+)</name>
        <dbReference type="ChEBI" id="CHEBI:29105"/>
    </cofactor>
</comment>
<dbReference type="Proteomes" id="UP000480350">
    <property type="component" value="Unassembled WGS sequence"/>
</dbReference>
<comment type="subcellular location">
    <subcellularLocation>
        <location evidence="2">Membrane</location>
        <topology evidence="2">Multi-pass membrane protein</topology>
    </subcellularLocation>
</comment>
<dbReference type="InterPro" id="IPR001478">
    <property type="entry name" value="PDZ"/>
</dbReference>
<evidence type="ECO:0000256" key="5">
    <source>
        <dbReference type="ARBA" id="ARBA00022692"/>
    </source>
</evidence>
<dbReference type="Pfam" id="PF02163">
    <property type="entry name" value="Peptidase_M50"/>
    <property type="match status" value="1"/>
</dbReference>
<keyword evidence="9 11" id="KW-0482">Metalloprotease</keyword>
<proteinExistence type="inferred from homology"/>
<dbReference type="CDD" id="cd06163">
    <property type="entry name" value="S2P-M50_PDZ_RseP-like"/>
    <property type="match status" value="1"/>
</dbReference>
<feature type="transmembrane region" description="Helical" evidence="11">
    <location>
        <begin position="6"/>
        <end position="30"/>
    </location>
</feature>
<dbReference type="CDD" id="cd23081">
    <property type="entry name" value="cpPDZ_EcRseP-like"/>
    <property type="match status" value="1"/>
</dbReference>
<keyword evidence="8 11" id="KW-1133">Transmembrane helix</keyword>
<keyword evidence="11" id="KW-0479">Metal-binding</keyword>
<keyword evidence="7 11" id="KW-0862">Zinc</keyword>
<dbReference type="Pfam" id="PF17820">
    <property type="entry name" value="PDZ_6"/>
    <property type="match status" value="1"/>
</dbReference>
<dbReference type="InterPro" id="IPR041489">
    <property type="entry name" value="PDZ_6"/>
</dbReference>
<dbReference type="PANTHER" id="PTHR42837:SF2">
    <property type="entry name" value="MEMBRANE METALLOPROTEASE ARASP2, CHLOROPLASTIC-RELATED"/>
    <property type="match status" value="1"/>
</dbReference>
<evidence type="ECO:0000256" key="9">
    <source>
        <dbReference type="ARBA" id="ARBA00023049"/>
    </source>
</evidence>
<accession>A0A7C9M9D9</accession>
<dbReference type="EC" id="3.4.24.-" evidence="11"/>
<dbReference type="InterPro" id="IPR004387">
    <property type="entry name" value="Pept_M50_Zn"/>
</dbReference>
<dbReference type="AlphaFoldDB" id="A0A7C9M9D9"/>
<feature type="domain" description="PDZ" evidence="12">
    <location>
        <begin position="137"/>
        <end position="205"/>
    </location>
</feature>
<dbReference type="RefSeq" id="WP_160763099.1">
    <property type="nucleotide sequence ID" value="NZ_WUPT01000001.1"/>
</dbReference>
<evidence type="ECO:0000313" key="13">
    <source>
        <dbReference type="EMBL" id="MXQ07213.1"/>
    </source>
</evidence>
<gene>
    <name evidence="13" type="primary">rseP</name>
    <name evidence="13" type="ORF">GQ651_05080</name>
</gene>
<dbReference type="InterPro" id="IPR008915">
    <property type="entry name" value="Peptidase_M50"/>
</dbReference>
<dbReference type="GO" id="GO:0004222">
    <property type="term" value="F:metalloendopeptidase activity"/>
    <property type="evidence" value="ECO:0007669"/>
    <property type="project" value="InterPro"/>
</dbReference>
<evidence type="ECO:0000259" key="12">
    <source>
        <dbReference type="SMART" id="SM00228"/>
    </source>
</evidence>
<dbReference type="SMART" id="SM00228">
    <property type="entry name" value="PDZ"/>
    <property type="match status" value="2"/>
</dbReference>
<dbReference type="Gene3D" id="2.30.42.10">
    <property type="match status" value="2"/>
</dbReference>
<name>A0A7C9M9D9_9RHOB</name>
<evidence type="ECO:0000256" key="4">
    <source>
        <dbReference type="ARBA" id="ARBA00022670"/>
    </source>
</evidence>
<evidence type="ECO:0000313" key="14">
    <source>
        <dbReference type="Proteomes" id="UP000480350"/>
    </source>
</evidence>
<evidence type="ECO:0000256" key="2">
    <source>
        <dbReference type="ARBA" id="ARBA00004141"/>
    </source>
</evidence>
<reference evidence="13 14" key="2">
    <citation type="submission" date="2020-03" db="EMBL/GenBank/DDBJ databases">
        <title>Kangsaoukella pontilimi gen. nov., sp. nov., a new member of the family Rhodobacteraceae isolated from a tidal mudflat.</title>
        <authorList>
            <person name="Kim I.S."/>
        </authorList>
    </citation>
    <scope>NUCLEOTIDE SEQUENCE [LARGE SCALE GENOMIC DNA]</scope>
    <source>
        <strain evidence="13 14">GH1-50</strain>
    </source>
</reference>
<feature type="transmembrane region" description="Helical" evidence="11">
    <location>
        <begin position="371"/>
        <end position="391"/>
    </location>
</feature>
<keyword evidence="6 11" id="KW-0378">Hydrolase</keyword>
<evidence type="ECO:0000256" key="1">
    <source>
        <dbReference type="ARBA" id="ARBA00001947"/>
    </source>
</evidence>
<dbReference type="GO" id="GO:0046872">
    <property type="term" value="F:metal ion binding"/>
    <property type="evidence" value="ECO:0007669"/>
    <property type="project" value="UniProtKB-KW"/>
</dbReference>
<organism evidence="13 14">
    <name type="scientific">Kangsaoukella pontilimi</name>
    <dbReference type="NCBI Taxonomy" id="2691042"/>
    <lineage>
        <taxon>Bacteria</taxon>
        <taxon>Pseudomonadati</taxon>
        <taxon>Pseudomonadota</taxon>
        <taxon>Alphaproteobacteria</taxon>
        <taxon>Rhodobacterales</taxon>
        <taxon>Paracoccaceae</taxon>
        <taxon>Kangsaoukella</taxon>
    </lineage>
</organism>
<dbReference type="GO" id="GO:0006508">
    <property type="term" value="P:proteolysis"/>
    <property type="evidence" value="ECO:0007669"/>
    <property type="project" value="UniProtKB-KW"/>
</dbReference>